<dbReference type="EC" id="1.1.1.193" evidence="12"/>
<evidence type="ECO:0000313" key="17">
    <source>
        <dbReference type="EMBL" id="MCW6509134.1"/>
    </source>
</evidence>
<keyword evidence="8 12" id="KW-0862">Zinc</keyword>
<dbReference type="GO" id="GO:0008270">
    <property type="term" value="F:zinc ion binding"/>
    <property type="evidence" value="ECO:0007669"/>
    <property type="project" value="InterPro"/>
</dbReference>
<feature type="binding site" evidence="14">
    <location>
        <position position="215"/>
    </location>
    <ligand>
        <name>substrate</name>
    </ligand>
</feature>
<feature type="binding site" evidence="15">
    <location>
        <position position="91"/>
    </location>
    <ligand>
        <name>Zn(2+)</name>
        <dbReference type="ChEBI" id="CHEBI:29105"/>
        <note>catalytic</note>
    </ligand>
</feature>
<evidence type="ECO:0000256" key="5">
    <source>
        <dbReference type="ARBA" id="ARBA00007417"/>
    </source>
</evidence>
<comment type="similarity">
    <text evidence="4 12">In the N-terminal section; belongs to the cytidine and deoxycytidylate deaminase family.</text>
</comment>
<dbReference type="InterPro" id="IPR002125">
    <property type="entry name" value="CMP_dCMP_dom"/>
</dbReference>
<dbReference type="SUPFAM" id="SSF53927">
    <property type="entry name" value="Cytidine deaminase-like"/>
    <property type="match status" value="1"/>
</dbReference>
<evidence type="ECO:0000256" key="13">
    <source>
        <dbReference type="PIRSR" id="PIRSR006769-1"/>
    </source>
</evidence>
<gene>
    <name evidence="17" type="primary">ribD</name>
    <name evidence="17" type="ORF">M8523_13980</name>
</gene>
<dbReference type="Gene3D" id="3.40.430.10">
    <property type="entry name" value="Dihydrofolate Reductase, subunit A"/>
    <property type="match status" value="1"/>
</dbReference>
<protein>
    <recommendedName>
        <fullName evidence="12">Riboflavin biosynthesis protein RibD</fullName>
    </recommendedName>
    <domain>
        <recommendedName>
            <fullName evidence="12">Diaminohydroxyphosphoribosylaminopyrimidine deaminase</fullName>
            <shortName evidence="12">DRAP deaminase</shortName>
            <ecNumber evidence="12">3.5.4.26</ecNumber>
        </recommendedName>
        <alternativeName>
            <fullName evidence="12">Riboflavin-specific deaminase</fullName>
        </alternativeName>
    </domain>
    <domain>
        <recommendedName>
            <fullName evidence="12">5-amino-6-(5-phosphoribosylamino)uracil reductase</fullName>
            <ecNumber evidence="12">1.1.1.193</ecNumber>
        </recommendedName>
        <alternativeName>
            <fullName evidence="12">HTP reductase</fullName>
        </alternativeName>
    </domain>
</protein>
<feature type="binding site" evidence="15">
    <location>
        <position position="82"/>
    </location>
    <ligand>
        <name>Zn(2+)</name>
        <dbReference type="ChEBI" id="CHEBI:29105"/>
        <note>catalytic</note>
    </ligand>
</feature>
<dbReference type="PIRSF" id="PIRSF006769">
    <property type="entry name" value="RibD"/>
    <property type="match status" value="1"/>
</dbReference>
<dbReference type="AlphaFoldDB" id="A0AA41YV40"/>
<dbReference type="EMBL" id="JAMOIM010000008">
    <property type="protein sequence ID" value="MCW6509134.1"/>
    <property type="molecule type" value="Genomic_DNA"/>
</dbReference>
<comment type="pathway">
    <text evidence="2 12">Cofactor biosynthesis; riboflavin biosynthesis; 5-amino-6-(D-ribitylamino)uracil from GTP: step 2/4.</text>
</comment>
<keyword evidence="9 12" id="KW-0521">NADP</keyword>
<feature type="active site" description="Proton donor" evidence="13">
    <location>
        <position position="59"/>
    </location>
</feature>
<name>A0AA41YV40_9HYPH</name>
<dbReference type="PROSITE" id="PS00903">
    <property type="entry name" value="CYT_DCMP_DEAMINASES_1"/>
    <property type="match status" value="1"/>
</dbReference>
<proteinExistence type="inferred from homology"/>
<keyword evidence="11" id="KW-0511">Multifunctional enzyme</keyword>
<feature type="binding site" evidence="14">
    <location>
        <position position="208"/>
    </location>
    <ligand>
        <name>NADP(+)</name>
        <dbReference type="ChEBI" id="CHEBI:58349"/>
    </ligand>
</feature>
<feature type="binding site" evidence="14">
    <location>
        <position position="230"/>
    </location>
    <ligand>
        <name>NADP(+)</name>
        <dbReference type="ChEBI" id="CHEBI:58349"/>
    </ligand>
</feature>
<dbReference type="PROSITE" id="PS51747">
    <property type="entry name" value="CYT_DCMP_DEAMINASES_2"/>
    <property type="match status" value="1"/>
</dbReference>
<evidence type="ECO:0000256" key="12">
    <source>
        <dbReference type="PIRNR" id="PIRNR006769"/>
    </source>
</evidence>
<comment type="cofactor">
    <cofactor evidence="12 15">
        <name>Zn(2+)</name>
        <dbReference type="ChEBI" id="CHEBI:29105"/>
    </cofactor>
    <text evidence="12 15">Binds 1 zinc ion.</text>
</comment>
<comment type="pathway">
    <text evidence="3 12">Cofactor biosynthesis; riboflavin biosynthesis; 5-amino-6-(D-ribitylamino)uracil from GTP: step 3/4.</text>
</comment>
<feature type="binding site" evidence="14">
    <location>
        <position position="212"/>
    </location>
    <ligand>
        <name>substrate</name>
    </ligand>
</feature>
<dbReference type="PANTHER" id="PTHR38011:SF7">
    <property type="entry name" value="2,5-DIAMINO-6-RIBOSYLAMINO-4(3H)-PYRIMIDINONE 5'-PHOSPHATE REDUCTASE"/>
    <property type="match status" value="1"/>
</dbReference>
<feature type="binding site" evidence="15">
    <location>
        <position position="57"/>
    </location>
    <ligand>
        <name>Zn(2+)</name>
        <dbReference type="ChEBI" id="CHEBI:29105"/>
        <note>catalytic</note>
    </ligand>
</feature>
<keyword evidence="18" id="KW-1185">Reference proteome</keyword>
<dbReference type="GO" id="GO:0008703">
    <property type="term" value="F:5-amino-6-(5-phosphoribosylamino)uracil reductase activity"/>
    <property type="evidence" value="ECO:0007669"/>
    <property type="project" value="UniProtKB-EC"/>
</dbReference>
<dbReference type="CDD" id="cd01284">
    <property type="entry name" value="Riboflavin_deaminase-reductase"/>
    <property type="match status" value="1"/>
</dbReference>
<dbReference type="InterPro" id="IPR024072">
    <property type="entry name" value="DHFR-like_dom_sf"/>
</dbReference>
<evidence type="ECO:0000256" key="15">
    <source>
        <dbReference type="PIRSR" id="PIRSR006769-3"/>
    </source>
</evidence>
<comment type="caution">
    <text evidence="17">The sequence shown here is derived from an EMBL/GenBank/DDBJ whole genome shotgun (WGS) entry which is preliminary data.</text>
</comment>
<accession>A0AA41YV40</accession>
<keyword evidence="7 12" id="KW-0479">Metal-binding</keyword>
<keyword evidence="12 17" id="KW-0378">Hydrolase</keyword>
<dbReference type="RefSeq" id="WP_282585496.1">
    <property type="nucleotide sequence ID" value="NZ_JAMOIM010000008.1"/>
</dbReference>
<sequence>MAGGGDLAEHTRWMRAALALGRRSMGLAAPNPAVGAIVVKNGIVLGRGVTAPGGRPHAEPQALAEAGVAARGATLYVTLEPCNHHGRTPPCTEAVLEAGIARVVFGLRDPDPRVAGSGLERLHHHGVAVIGPVAEDEARRDHLGHRRRVRKGRPAITVKMAETADGFAGDGPGAGRLLITDADANRAVHRLRALSDVVMVGSGTALSDDPLLTVRLPGVARRPVRLVLDTHLRLPEQSALIRSISAAPLIIATAEETEPERIERLEALGATIMRVGSDRGRLAFGDLFSQLVQRGFTRVLCEGGPTLASALIGEEWADGIILITSDRRLDRNGIPSVTPDARDALADPATFALHKDVRRGADRFRCYERIENPCSPD</sequence>
<comment type="function">
    <text evidence="1 12">Converts 2,5-diamino-6-(ribosylamino)-4(3h)-pyrimidinone 5'-phosphate into 5-amino-6-(ribosylamino)-2,4(1h,3h)-pyrimidinedione 5'-phosphate.</text>
</comment>
<feature type="domain" description="CMP/dCMP-type deaminase" evidence="16">
    <location>
        <begin position="8"/>
        <end position="130"/>
    </location>
</feature>
<evidence type="ECO:0000256" key="10">
    <source>
        <dbReference type="ARBA" id="ARBA00023002"/>
    </source>
</evidence>
<dbReference type="Gene3D" id="3.40.140.10">
    <property type="entry name" value="Cytidine Deaminase, domain 2"/>
    <property type="match status" value="1"/>
</dbReference>
<dbReference type="GO" id="GO:0009231">
    <property type="term" value="P:riboflavin biosynthetic process"/>
    <property type="evidence" value="ECO:0007669"/>
    <property type="project" value="UniProtKB-KW"/>
</dbReference>
<comment type="catalytic activity">
    <reaction evidence="12">
        <text>5-amino-6-(5-phospho-D-ribitylamino)uracil + NADP(+) = 5-amino-6-(5-phospho-D-ribosylamino)uracil + NADPH + H(+)</text>
        <dbReference type="Rhea" id="RHEA:17845"/>
        <dbReference type="ChEBI" id="CHEBI:15378"/>
        <dbReference type="ChEBI" id="CHEBI:57783"/>
        <dbReference type="ChEBI" id="CHEBI:58349"/>
        <dbReference type="ChEBI" id="CHEBI:58421"/>
        <dbReference type="ChEBI" id="CHEBI:58453"/>
        <dbReference type="EC" id="1.1.1.193"/>
    </reaction>
</comment>
<reference evidence="17" key="1">
    <citation type="submission" date="2022-05" db="EMBL/GenBank/DDBJ databases">
        <authorList>
            <person name="Pankratov T."/>
        </authorList>
    </citation>
    <scope>NUCLEOTIDE SEQUENCE</scope>
    <source>
        <strain evidence="17">BP6-180914</strain>
    </source>
</reference>
<dbReference type="InterPro" id="IPR016193">
    <property type="entry name" value="Cytidine_deaminase-like"/>
</dbReference>
<dbReference type="InterPro" id="IPR002734">
    <property type="entry name" value="RibDG_C"/>
</dbReference>
<dbReference type="PANTHER" id="PTHR38011">
    <property type="entry name" value="DIHYDROFOLATE REDUCTASE FAMILY PROTEIN (AFU_ORTHOLOGUE AFUA_8G06820)"/>
    <property type="match status" value="1"/>
</dbReference>
<feature type="binding site" evidence="14">
    <location>
        <position position="161"/>
    </location>
    <ligand>
        <name>NADP(+)</name>
        <dbReference type="ChEBI" id="CHEBI:58349"/>
    </ligand>
</feature>
<evidence type="ECO:0000256" key="1">
    <source>
        <dbReference type="ARBA" id="ARBA00002151"/>
    </source>
</evidence>
<evidence type="ECO:0000256" key="9">
    <source>
        <dbReference type="ARBA" id="ARBA00022857"/>
    </source>
</evidence>
<organism evidence="17 18">
    <name type="scientific">Lichenifustis flavocetrariae</name>
    <dbReference type="NCBI Taxonomy" id="2949735"/>
    <lineage>
        <taxon>Bacteria</taxon>
        <taxon>Pseudomonadati</taxon>
        <taxon>Pseudomonadota</taxon>
        <taxon>Alphaproteobacteria</taxon>
        <taxon>Hyphomicrobiales</taxon>
        <taxon>Lichenihabitantaceae</taxon>
        <taxon>Lichenifustis</taxon>
    </lineage>
</organism>
<dbReference type="InterPro" id="IPR050765">
    <property type="entry name" value="Riboflavin_Biosynth_HTPR"/>
</dbReference>
<dbReference type="Pfam" id="PF00383">
    <property type="entry name" value="dCMP_cyt_deam_1"/>
    <property type="match status" value="1"/>
</dbReference>
<keyword evidence="6 12" id="KW-0686">Riboflavin biosynthesis</keyword>
<comment type="catalytic activity">
    <reaction evidence="12">
        <text>2,5-diamino-6-hydroxy-4-(5-phosphoribosylamino)-pyrimidine + H2O + H(+) = 5-amino-6-(5-phospho-D-ribosylamino)uracil + NH4(+)</text>
        <dbReference type="Rhea" id="RHEA:21868"/>
        <dbReference type="ChEBI" id="CHEBI:15377"/>
        <dbReference type="ChEBI" id="CHEBI:15378"/>
        <dbReference type="ChEBI" id="CHEBI:28938"/>
        <dbReference type="ChEBI" id="CHEBI:58453"/>
        <dbReference type="ChEBI" id="CHEBI:58614"/>
        <dbReference type="EC" id="3.5.4.26"/>
    </reaction>
</comment>
<evidence type="ECO:0000259" key="16">
    <source>
        <dbReference type="PROSITE" id="PS51747"/>
    </source>
</evidence>
<evidence type="ECO:0000256" key="2">
    <source>
        <dbReference type="ARBA" id="ARBA00004882"/>
    </source>
</evidence>
<evidence type="ECO:0000256" key="8">
    <source>
        <dbReference type="ARBA" id="ARBA00022833"/>
    </source>
</evidence>
<dbReference type="Proteomes" id="UP001165667">
    <property type="component" value="Unassembled WGS sequence"/>
</dbReference>
<dbReference type="InterPro" id="IPR016192">
    <property type="entry name" value="APOBEC/CMP_deaminase_Zn-bd"/>
</dbReference>
<evidence type="ECO:0000256" key="3">
    <source>
        <dbReference type="ARBA" id="ARBA00004910"/>
    </source>
</evidence>
<dbReference type="InterPro" id="IPR004794">
    <property type="entry name" value="Eubact_RibD"/>
</dbReference>
<evidence type="ECO:0000256" key="4">
    <source>
        <dbReference type="ARBA" id="ARBA00005259"/>
    </source>
</evidence>
<dbReference type="GO" id="GO:0008835">
    <property type="term" value="F:diaminohydroxyphosphoribosylaminopyrimidine deaminase activity"/>
    <property type="evidence" value="ECO:0007669"/>
    <property type="project" value="UniProtKB-EC"/>
</dbReference>
<keyword evidence="10 12" id="KW-0560">Oxidoreductase</keyword>
<evidence type="ECO:0000256" key="6">
    <source>
        <dbReference type="ARBA" id="ARBA00022619"/>
    </source>
</evidence>
<dbReference type="NCBIfam" id="TIGR00326">
    <property type="entry name" value="eubact_ribD"/>
    <property type="match status" value="1"/>
</dbReference>
<evidence type="ECO:0000256" key="7">
    <source>
        <dbReference type="ARBA" id="ARBA00022723"/>
    </source>
</evidence>
<feature type="binding site" evidence="14">
    <location>
        <position position="192"/>
    </location>
    <ligand>
        <name>substrate</name>
    </ligand>
</feature>
<feature type="binding site" evidence="14">
    <location>
        <position position="204"/>
    </location>
    <ligand>
        <name>NADP(+)</name>
        <dbReference type="ChEBI" id="CHEBI:58349"/>
    </ligand>
</feature>
<evidence type="ECO:0000256" key="11">
    <source>
        <dbReference type="ARBA" id="ARBA00023268"/>
    </source>
</evidence>
<evidence type="ECO:0000256" key="14">
    <source>
        <dbReference type="PIRSR" id="PIRSR006769-2"/>
    </source>
</evidence>
<comment type="similarity">
    <text evidence="5 12">In the C-terminal section; belongs to the HTP reductase family.</text>
</comment>
<dbReference type="SUPFAM" id="SSF53597">
    <property type="entry name" value="Dihydrofolate reductase-like"/>
    <property type="match status" value="1"/>
</dbReference>
<evidence type="ECO:0000313" key="18">
    <source>
        <dbReference type="Proteomes" id="UP001165667"/>
    </source>
</evidence>
<dbReference type="EC" id="3.5.4.26" evidence="12"/>
<dbReference type="Pfam" id="PF01872">
    <property type="entry name" value="RibD_C"/>
    <property type="match status" value="1"/>
</dbReference>